<dbReference type="InterPro" id="IPR032710">
    <property type="entry name" value="NTF2-like_dom_sf"/>
</dbReference>
<evidence type="ECO:0000313" key="4">
    <source>
        <dbReference type="Proteomes" id="UP000234456"/>
    </source>
</evidence>
<dbReference type="Proteomes" id="UP000234456">
    <property type="component" value="Unassembled WGS sequence"/>
</dbReference>
<comment type="similarity">
    <text evidence="1">Belongs to the UPF0225 family.</text>
</comment>
<evidence type="ECO:0000256" key="1">
    <source>
        <dbReference type="HAMAP-Rule" id="MF_00612"/>
    </source>
</evidence>
<dbReference type="PANTHER" id="PTHR33747">
    <property type="entry name" value="UPF0225 PROTEIN SCO1677"/>
    <property type="match status" value="1"/>
</dbReference>
<protein>
    <recommendedName>
        <fullName evidence="1">UPF0225 protein C0Q88_03360</fullName>
    </recommendedName>
</protein>
<name>A0A2N4TVM2_RALPI</name>
<dbReference type="EMBL" id="PKQE01000001">
    <property type="protein sequence ID" value="PLC43763.1"/>
    <property type="molecule type" value="Genomic_DNA"/>
</dbReference>
<dbReference type="OrthoDB" id="21421at2"/>
<comment type="caution">
    <text evidence="3">The sequence shown here is derived from an EMBL/GenBank/DDBJ whole genome shotgun (WGS) entry which is preliminary data.</text>
</comment>
<dbReference type="NCBIfam" id="NF002502">
    <property type="entry name" value="PRK01842.1"/>
    <property type="match status" value="1"/>
</dbReference>
<dbReference type="InterPro" id="IPR048469">
    <property type="entry name" value="YchJ-like_M"/>
</dbReference>
<dbReference type="Gene3D" id="3.10.450.50">
    <property type="match status" value="1"/>
</dbReference>
<sequence length="146" mass="15869">MPAAQTRSIGPADACPCGNGAYARCCGPFHAGDAVPATAEQLMRSRYSAYVLGDTAYLRRTWHPSTCPVDLETSEADAAATRWLGLDVKRHTPQDATHATVEFVARYKVGGRAHRLHETSRFVRLDASGAESAEGRWLYVDGTFPD</sequence>
<feature type="domain" description="YchJ-like middle NTF2-like" evidence="2">
    <location>
        <begin position="38"/>
        <end position="142"/>
    </location>
</feature>
<dbReference type="SUPFAM" id="SSF54427">
    <property type="entry name" value="NTF2-like"/>
    <property type="match status" value="1"/>
</dbReference>
<evidence type="ECO:0000259" key="2">
    <source>
        <dbReference type="Pfam" id="PF17775"/>
    </source>
</evidence>
<proteinExistence type="inferred from homology"/>
<accession>A0A2N4TVM2</accession>
<dbReference type="Pfam" id="PF17775">
    <property type="entry name" value="YchJ_M-like"/>
    <property type="match status" value="1"/>
</dbReference>
<dbReference type="PANTHER" id="PTHR33747:SF1">
    <property type="entry name" value="ADENYLATE CYCLASE-ASSOCIATED CAP C-TERMINAL DOMAIN-CONTAINING PROTEIN"/>
    <property type="match status" value="1"/>
</dbReference>
<reference evidence="3 4" key="1">
    <citation type="submission" date="2017-12" db="EMBL/GenBank/DDBJ databases">
        <title>Draft genome sequence of Ralstonia pickettii 52.</title>
        <authorList>
            <person name="Zheng B."/>
        </authorList>
    </citation>
    <scope>NUCLEOTIDE SEQUENCE [LARGE SCALE GENOMIC DNA]</scope>
    <source>
        <strain evidence="3 4">52</strain>
    </source>
</reference>
<dbReference type="RefSeq" id="WP_102064360.1">
    <property type="nucleotide sequence ID" value="NZ_PKQE01000001.1"/>
</dbReference>
<gene>
    <name evidence="3" type="ORF">C0Q88_03360</name>
</gene>
<dbReference type="InterPro" id="IPR023006">
    <property type="entry name" value="YchJ-like"/>
</dbReference>
<organism evidence="3 4">
    <name type="scientific">Ralstonia pickettii</name>
    <name type="common">Burkholderia pickettii</name>
    <dbReference type="NCBI Taxonomy" id="329"/>
    <lineage>
        <taxon>Bacteria</taxon>
        <taxon>Pseudomonadati</taxon>
        <taxon>Pseudomonadota</taxon>
        <taxon>Betaproteobacteria</taxon>
        <taxon>Burkholderiales</taxon>
        <taxon>Burkholderiaceae</taxon>
        <taxon>Ralstonia</taxon>
    </lineage>
</organism>
<dbReference type="AlphaFoldDB" id="A0A2N4TVM2"/>
<evidence type="ECO:0000313" key="3">
    <source>
        <dbReference type="EMBL" id="PLC43763.1"/>
    </source>
</evidence>
<dbReference type="HAMAP" id="MF_00612">
    <property type="entry name" value="UPF0225"/>
    <property type="match status" value="1"/>
</dbReference>